<keyword evidence="1" id="KW-0472">Membrane</keyword>
<keyword evidence="1" id="KW-1133">Transmembrane helix</keyword>
<reference evidence="2 3" key="1">
    <citation type="submission" date="2024-09" db="EMBL/GenBank/DDBJ databases">
        <authorList>
            <person name="Sun Q."/>
            <person name="Mori K."/>
        </authorList>
    </citation>
    <scope>NUCLEOTIDE SEQUENCE [LARGE SCALE GENOMIC DNA]</scope>
    <source>
        <strain evidence="2 3">TISTR 2452</strain>
    </source>
</reference>
<evidence type="ECO:0000313" key="3">
    <source>
        <dbReference type="Proteomes" id="UP001589747"/>
    </source>
</evidence>
<keyword evidence="3" id="KW-1185">Reference proteome</keyword>
<gene>
    <name evidence="2" type="ORF">ACFFSY_11675</name>
</gene>
<dbReference type="Proteomes" id="UP001589747">
    <property type="component" value="Unassembled WGS sequence"/>
</dbReference>
<name>A0ABV5KMY4_9BACL</name>
<accession>A0ABV5KMY4</accession>
<evidence type="ECO:0000313" key="2">
    <source>
        <dbReference type="EMBL" id="MFB9326574.1"/>
    </source>
</evidence>
<keyword evidence="1" id="KW-0812">Transmembrane</keyword>
<feature type="transmembrane region" description="Helical" evidence="1">
    <location>
        <begin position="6"/>
        <end position="24"/>
    </location>
</feature>
<comment type="caution">
    <text evidence="2">The sequence shown here is derived from an EMBL/GenBank/DDBJ whole genome shotgun (WGS) entry which is preliminary data.</text>
</comment>
<proteinExistence type="predicted"/>
<sequence length="75" mass="8610">MITRIYILFTALMASMLTLLDTLLNQRSIWLSVKQLFPIAVPAAGWFIASLFAFGFAWVIGSDVRLRRKTHKEPR</sequence>
<dbReference type="EMBL" id="JBHMDO010000021">
    <property type="protein sequence ID" value="MFB9326574.1"/>
    <property type="molecule type" value="Genomic_DNA"/>
</dbReference>
<feature type="transmembrane region" description="Helical" evidence="1">
    <location>
        <begin position="36"/>
        <end position="60"/>
    </location>
</feature>
<protein>
    <recommendedName>
        <fullName evidence="4">DUF1049 domain-containing protein</fullName>
    </recommendedName>
</protein>
<organism evidence="2 3">
    <name type="scientific">Paenibacillus aurantiacus</name>
    <dbReference type="NCBI Taxonomy" id="1936118"/>
    <lineage>
        <taxon>Bacteria</taxon>
        <taxon>Bacillati</taxon>
        <taxon>Bacillota</taxon>
        <taxon>Bacilli</taxon>
        <taxon>Bacillales</taxon>
        <taxon>Paenibacillaceae</taxon>
        <taxon>Paenibacillus</taxon>
    </lineage>
</organism>
<evidence type="ECO:0008006" key="4">
    <source>
        <dbReference type="Google" id="ProtNLM"/>
    </source>
</evidence>
<evidence type="ECO:0000256" key="1">
    <source>
        <dbReference type="SAM" id="Phobius"/>
    </source>
</evidence>
<dbReference type="RefSeq" id="WP_377494014.1">
    <property type="nucleotide sequence ID" value="NZ_JBHMDO010000021.1"/>
</dbReference>